<feature type="domain" description="DUF8180" evidence="1">
    <location>
        <begin position="36"/>
        <end position="94"/>
    </location>
</feature>
<dbReference type="RefSeq" id="WP_072724940.1">
    <property type="nucleotide sequence ID" value="NZ_FQXH01000012.1"/>
</dbReference>
<dbReference type="OrthoDB" id="1779770at2"/>
<accession>A0A1M5RFU2</accession>
<keyword evidence="3" id="KW-1185">Reference proteome</keyword>
<reference evidence="3" key="1">
    <citation type="submission" date="2016-11" db="EMBL/GenBank/DDBJ databases">
        <authorList>
            <person name="Varghese N."/>
            <person name="Submissions S."/>
        </authorList>
    </citation>
    <scope>NUCLEOTIDE SEQUENCE [LARGE SCALE GENOMIC DNA]</scope>
    <source>
        <strain evidence="3">DSM 15285</strain>
    </source>
</reference>
<evidence type="ECO:0000259" key="1">
    <source>
        <dbReference type="Pfam" id="PF26551"/>
    </source>
</evidence>
<name>A0A1M5RFU2_9FIRM</name>
<protein>
    <recommendedName>
        <fullName evidence="1">DUF8180 domain-containing protein</fullName>
    </recommendedName>
</protein>
<dbReference type="EMBL" id="FQXH01000012">
    <property type="protein sequence ID" value="SHH25144.1"/>
    <property type="molecule type" value="Genomic_DNA"/>
</dbReference>
<gene>
    <name evidence="2" type="ORF">SAMN02744040_01366</name>
</gene>
<proteinExistence type="predicted"/>
<dbReference type="STRING" id="1123350.SAMN02744040_01366"/>
<evidence type="ECO:0000313" key="2">
    <source>
        <dbReference type="EMBL" id="SHH25144.1"/>
    </source>
</evidence>
<dbReference type="Proteomes" id="UP000242520">
    <property type="component" value="Unassembled WGS sequence"/>
</dbReference>
<dbReference type="AlphaFoldDB" id="A0A1M5RFU2"/>
<evidence type="ECO:0000313" key="3">
    <source>
        <dbReference type="Proteomes" id="UP000242520"/>
    </source>
</evidence>
<dbReference type="InterPro" id="IPR058493">
    <property type="entry name" value="DUF8180"/>
</dbReference>
<organism evidence="2 3">
    <name type="scientific">Tepidibacter thalassicus DSM 15285</name>
    <dbReference type="NCBI Taxonomy" id="1123350"/>
    <lineage>
        <taxon>Bacteria</taxon>
        <taxon>Bacillati</taxon>
        <taxon>Bacillota</taxon>
        <taxon>Clostridia</taxon>
        <taxon>Peptostreptococcales</taxon>
        <taxon>Peptostreptococcaceae</taxon>
        <taxon>Tepidibacter</taxon>
    </lineage>
</organism>
<dbReference type="Pfam" id="PF26551">
    <property type="entry name" value="DUF8180"/>
    <property type="match status" value="1"/>
</dbReference>
<sequence length="94" mass="11410">MNKFEFRFHHDHYIKNDHYHHDSHGASGESKDEKTLRVLLVHWVNHNQSHEESFREWVEKSKEMGKEEVSSYIEKAIEYMQKANDMLIEAKKHM</sequence>